<dbReference type="InterPro" id="IPR011990">
    <property type="entry name" value="TPR-like_helical_dom_sf"/>
</dbReference>
<dbReference type="Gene3D" id="1.25.40.10">
    <property type="entry name" value="Tetratricopeptide repeat domain"/>
    <property type="match status" value="1"/>
</dbReference>
<dbReference type="VEuPathDB" id="MicrosporidiaDB:M153_10004880"/>
<dbReference type="Proteomes" id="UP000051530">
    <property type="component" value="Unassembled WGS sequence"/>
</dbReference>
<dbReference type="OrthoDB" id="2192470at2759"/>
<dbReference type="GO" id="GO:0005786">
    <property type="term" value="C:signal recognition particle, endoplasmic reticulum targeting"/>
    <property type="evidence" value="ECO:0007669"/>
    <property type="project" value="TreeGrafter"/>
</dbReference>
<dbReference type="InterPro" id="IPR026270">
    <property type="entry name" value="SRP72"/>
</dbReference>
<keyword evidence="2" id="KW-1185">Reference proteome</keyword>
<dbReference type="InterPro" id="IPR031545">
    <property type="entry name" value="SRP72_TPR-like"/>
</dbReference>
<accession>A0A0R0M8T3</accession>
<proteinExistence type="predicted"/>
<evidence type="ECO:0000313" key="1">
    <source>
        <dbReference type="EMBL" id="KRH95280.1"/>
    </source>
</evidence>
<dbReference type="GO" id="GO:0006614">
    <property type="term" value="P:SRP-dependent cotranslational protein targeting to membrane"/>
    <property type="evidence" value="ECO:0007669"/>
    <property type="project" value="InterPro"/>
</dbReference>
<evidence type="ECO:0008006" key="3">
    <source>
        <dbReference type="Google" id="ProtNLM"/>
    </source>
</evidence>
<evidence type="ECO:0000313" key="2">
    <source>
        <dbReference type="Proteomes" id="UP000051530"/>
    </source>
</evidence>
<name>A0A0R0M8T3_9MICR</name>
<sequence length="301" mass="35251">MTADLNEKNVTPLTENDIQALIKSKQYHELINIDDEKYTRVKLISLIKLDKFRDALQFLKTLNDTTGQFSYEKCYILYKLKKYKKALKLLRLLEDSEKKFSLLSQVYYFLGDYNQAYETLIKCTYEKERDVNLCAMAVMAERKRLMFVGSPEKKTGNVLDKSESDLSENSNFDQANNASDLFQKRIGSLNFDNLKGVADYNLSFLDYVSYNQSGYISKYKSNDNQRISQSIGILLSFLNIEDVKGKKRKILEYNLKRSDKIKKEVLQKERGQLIRIYNSKSIDQLRDKQLREDLLFLKGEK</sequence>
<dbReference type="Pfam" id="PF17004">
    <property type="entry name" value="SRP_TPR_like"/>
    <property type="match status" value="1"/>
</dbReference>
<dbReference type="PANTHER" id="PTHR14094">
    <property type="entry name" value="SIGNAL RECOGNITION PARTICLE 72"/>
    <property type="match status" value="1"/>
</dbReference>
<reference evidence="1 2" key="1">
    <citation type="submission" date="2015-07" db="EMBL/GenBank/DDBJ databases">
        <title>The genome of Pseudoloma neurophilia, a relevant intracellular parasite of the zebrafish.</title>
        <authorList>
            <person name="Ndikumana S."/>
            <person name="Pelin A."/>
            <person name="Sanders J."/>
            <person name="Corradi N."/>
        </authorList>
    </citation>
    <scope>NUCLEOTIDE SEQUENCE [LARGE SCALE GENOMIC DNA]</scope>
    <source>
        <strain evidence="1 2">MK1</strain>
    </source>
</reference>
<gene>
    <name evidence="1" type="ORF">M153_10004880</name>
</gene>
<dbReference type="EMBL" id="LGUB01000001">
    <property type="protein sequence ID" value="KRH95280.1"/>
    <property type="molecule type" value="Genomic_DNA"/>
</dbReference>
<dbReference type="GO" id="GO:0043022">
    <property type="term" value="F:ribosome binding"/>
    <property type="evidence" value="ECO:0007669"/>
    <property type="project" value="TreeGrafter"/>
</dbReference>
<protein>
    <recommendedName>
        <fullName evidence="3">Tetratricopeptide repeat protein</fullName>
    </recommendedName>
</protein>
<dbReference type="PANTHER" id="PTHR14094:SF9">
    <property type="entry name" value="SIGNAL RECOGNITION PARTICLE SUBUNIT SRP72"/>
    <property type="match status" value="1"/>
</dbReference>
<comment type="caution">
    <text evidence="1">The sequence shown here is derived from an EMBL/GenBank/DDBJ whole genome shotgun (WGS) entry which is preliminary data.</text>
</comment>
<dbReference type="SUPFAM" id="SSF48452">
    <property type="entry name" value="TPR-like"/>
    <property type="match status" value="1"/>
</dbReference>
<dbReference type="AlphaFoldDB" id="A0A0R0M8T3"/>
<organism evidence="1 2">
    <name type="scientific">Pseudoloma neurophilia</name>
    <dbReference type="NCBI Taxonomy" id="146866"/>
    <lineage>
        <taxon>Eukaryota</taxon>
        <taxon>Fungi</taxon>
        <taxon>Fungi incertae sedis</taxon>
        <taxon>Microsporidia</taxon>
        <taxon>Pseudoloma</taxon>
    </lineage>
</organism>
<dbReference type="GO" id="GO:0008312">
    <property type="term" value="F:7S RNA binding"/>
    <property type="evidence" value="ECO:0007669"/>
    <property type="project" value="TreeGrafter"/>
</dbReference>